<dbReference type="Pfam" id="PF00903">
    <property type="entry name" value="Glyoxalase"/>
    <property type="match status" value="1"/>
</dbReference>
<dbReference type="PROSITE" id="PS51819">
    <property type="entry name" value="VOC"/>
    <property type="match status" value="1"/>
</dbReference>
<keyword evidence="6" id="KW-0456">Lyase</keyword>
<sequence length="131" mass="14857">MAKMIHSMIRVLDEARSVEFYGKVFGLEVADRIDFDTFTLIYLSNSETGFELELTVNKGRVEPYNLGDGYGHLAVSVDEVAVEHKRLTEAGLNPGKLTELNRDGKLLALFFFITDPDGYKIEVLQRHGRYL</sequence>
<dbReference type="RefSeq" id="WP_183901255.1">
    <property type="nucleotide sequence ID" value="NZ_JACIDW010000011.1"/>
</dbReference>
<comment type="caution">
    <text evidence="6">The sequence shown here is derived from an EMBL/GenBank/DDBJ whole genome shotgun (WGS) entry which is preliminary data.</text>
</comment>
<name>A0A7W6GC36_9HYPH</name>
<feature type="domain" description="VOC" evidence="5">
    <location>
        <begin position="3"/>
        <end position="126"/>
    </location>
</feature>
<dbReference type="GO" id="GO:0005737">
    <property type="term" value="C:cytoplasm"/>
    <property type="evidence" value="ECO:0007669"/>
    <property type="project" value="TreeGrafter"/>
</dbReference>
<dbReference type="InterPro" id="IPR004360">
    <property type="entry name" value="Glyas_Fos-R_dOase_dom"/>
</dbReference>
<evidence type="ECO:0000256" key="3">
    <source>
        <dbReference type="ARBA" id="ARBA00032460"/>
    </source>
</evidence>
<dbReference type="InterPro" id="IPR029068">
    <property type="entry name" value="Glyas_Bleomycin-R_OHBP_Dase"/>
</dbReference>
<accession>A0A7W6GC36</accession>
<protein>
    <recommendedName>
        <fullName evidence="2">Aldoketomutase</fullName>
    </recommendedName>
    <alternativeName>
        <fullName evidence="1">Ketone-aldehyde mutase</fullName>
    </alternativeName>
    <alternativeName>
        <fullName evidence="3">Methylglyoxalase</fullName>
    </alternativeName>
    <alternativeName>
        <fullName evidence="4">S-D-lactoylglutathione methylglyoxal lyase</fullName>
    </alternativeName>
</protein>
<keyword evidence="7" id="KW-1185">Reference proteome</keyword>
<proteinExistence type="predicted"/>
<evidence type="ECO:0000256" key="1">
    <source>
        <dbReference type="ARBA" id="ARBA00030291"/>
    </source>
</evidence>
<evidence type="ECO:0000256" key="4">
    <source>
        <dbReference type="ARBA" id="ARBA00033298"/>
    </source>
</evidence>
<reference evidence="6 7" key="1">
    <citation type="submission" date="2020-08" db="EMBL/GenBank/DDBJ databases">
        <title>Genomic Encyclopedia of Type Strains, Phase IV (KMG-IV): sequencing the most valuable type-strain genomes for metagenomic binning, comparative biology and taxonomic classification.</title>
        <authorList>
            <person name="Goeker M."/>
        </authorList>
    </citation>
    <scope>NUCLEOTIDE SEQUENCE [LARGE SCALE GENOMIC DNA]</scope>
    <source>
        <strain evidence="6 7">DSM 26575</strain>
    </source>
</reference>
<evidence type="ECO:0000313" key="6">
    <source>
        <dbReference type="EMBL" id="MBB3965712.1"/>
    </source>
</evidence>
<dbReference type="GO" id="GO:0019243">
    <property type="term" value="P:methylglyoxal catabolic process to D-lactate via S-lactoyl-glutathione"/>
    <property type="evidence" value="ECO:0007669"/>
    <property type="project" value="TreeGrafter"/>
</dbReference>
<evidence type="ECO:0000259" key="5">
    <source>
        <dbReference type="PROSITE" id="PS51819"/>
    </source>
</evidence>
<dbReference type="AlphaFoldDB" id="A0A7W6GC36"/>
<dbReference type="Gene3D" id="3.10.180.10">
    <property type="entry name" value="2,3-Dihydroxybiphenyl 1,2-Dioxygenase, domain 1"/>
    <property type="match status" value="1"/>
</dbReference>
<evidence type="ECO:0000313" key="7">
    <source>
        <dbReference type="Proteomes" id="UP000582090"/>
    </source>
</evidence>
<dbReference type="InterPro" id="IPR037523">
    <property type="entry name" value="VOC_core"/>
</dbReference>
<dbReference type="SUPFAM" id="SSF54593">
    <property type="entry name" value="Glyoxalase/Bleomycin resistance protein/Dihydroxybiphenyl dioxygenase"/>
    <property type="match status" value="1"/>
</dbReference>
<dbReference type="PANTHER" id="PTHR46036:SF5">
    <property type="entry name" value="LACTOYLGLUTATHIONE LYASE"/>
    <property type="match status" value="1"/>
</dbReference>
<dbReference type="Proteomes" id="UP000582090">
    <property type="component" value="Unassembled WGS sequence"/>
</dbReference>
<dbReference type="EMBL" id="JACIDW010000011">
    <property type="protein sequence ID" value="MBB3965712.1"/>
    <property type="molecule type" value="Genomic_DNA"/>
</dbReference>
<evidence type="ECO:0000256" key="2">
    <source>
        <dbReference type="ARBA" id="ARBA00030892"/>
    </source>
</evidence>
<dbReference type="PANTHER" id="PTHR46036">
    <property type="entry name" value="LACTOYLGLUTATHIONE LYASE"/>
    <property type="match status" value="1"/>
</dbReference>
<gene>
    <name evidence="6" type="ORF">GGQ67_003387</name>
</gene>
<organism evidence="6 7">
    <name type="scientific">Rhizobium metallidurans</name>
    <dbReference type="NCBI Taxonomy" id="1265931"/>
    <lineage>
        <taxon>Bacteria</taxon>
        <taxon>Pseudomonadati</taxon>
        <taxon>Pseudomonadota</taxon>
        <taxon>Alphaproteobacteria</taxon>
        <taxon>Hyphomicrobiales</taxon>
        <taxon>Rhizobiaceae</taxon>
        <taxon>Rhizobium/Agrobacterium group</taxon>
        <taxon>Rhizobium</taxon>
    </lineage>
</organism>
<dbReference type="GO" id="GO:0004462">
    <property type="term" value="F:lactoylglutathione lyase activity"/>
    <property type="evidence" value="ECO:0007669"/>
    <property type="project" value="TreeGrafter"/>
</dbReference>